<dbReference type="EMBL" id="KI630858">
    <property type="protein sequence ID" value="EYU32324.1"/>
    <property type="molecule type" value="Genomic_DNA"/>
</dbReference>
<keyword evidence="3" id="KW-1185">Reference proteome</keyword>
<evidence type="ECO:0000313" key="3">
    <source>
        <dbReference type="Proteomes" id="UP000030748"/>
    </source>
</evidence>
<proteinExistence type="predicted"/>
<feature type="compositionally biased region" description="Basic residues" evidence="1">
    <location>
        <begin position="157"/>
        <end position="166"/>
    </location>
</feature>
<evidence type="ECO:0000313" key="2">
    <source>
        <dbReference type="EMBL" id="EYU32324.1"/>
    </source>
</evidence>
<feature type="region of interest" description="Disordered" evidence="1">
    <location>
        <begin position="128"/>
        <end position="166"/>
    </location>
</feature>
<sequence>MKICCFPFLCFGIGEEDNNICSGRDTCYLLCSSEGKESTREGILGNESEEMEQDDLNLRGAERKELGLQALDGSAGAKNKIFDFDDDKSKDLLRWIKTDVESRHDAAGGSGSRGVEVDANVEVDVNLNLGLGGEPSSSSTTAVATERDNGDRDMQNKRPKVHSFSL</sequence>
<protein>
    <submittedName>
        <fullName evidence="2">Uncharacterized protein</fullName>
    </submittedName>
</protein>
<name>A0A022QXJ2_ERYGU</name>
<accession>A0A022QXJ2</accession>
<feature type="compositionally biased region" description="Basic and acidic residues" evidence="1">
    <location>
        <begin position="145"/>
        <end position="156"/>
    </location>
</feature>
<dbReference type="AlphaFoldDB" id="A0A022QXJ2"/>
<reference evidence="2 3" key="1">
    <citation type="journal article" date="2013" name="Proc. Natl. Acad. Sci. U.S.A.">
        <title>Fine-scale variation in meiotic recombination in Mimulus inferred from population shotgun sequencing.</title>
        <authorList>
            <person name="Hellsten U."/>
            <person name="Wright K.M."/>
            <person name="Jenkins J."/>
            <person name="Shu S."/>
            <person name="Yuan Y."/>
            <person name="Wessler S.R."/>
            <person name="Schmutz J."/>
            <person name="Willis J.H."/>
            <person name="Rokhsar D.S."/>
        </authorList>
    </citation>
    <scope>NUCLEOTIDE SEQUENCE [LARGE SCALE GENOMIC DNA]</scope>
    <source>
        <strain evidence="3">cv. DUN x IM62</strain>
    </source>
</reference>
<gene>
    <name evidence="2" type="ORF">MIMGU_mgv1a000960mg</name>
</gene>
<dbReference type="Proteomes" id="UP000030748">
    <property type="component" value="Unassembled WGS sequence"/>
</dbReference>
<organism evidence="2 3">
    <name type="scientific">Erythranthe guttata</name>
    <name type="common">Yellow monkey flower</name>
    <name type="synonym">Mimulus guttatus</name>
    <dbReference type="NCBI Taxonomy" id="4155"/>
    <lineage>
        <taxon>Eukaryota</taxon>
        <taxon>Viridiplantae</taxon>
        <taxon>Streptophyta</taxon>
        <taxon>Embryophyta</taxon>
        <taxon>Tracheophyta</taxon>
        <taxon>Spermatophyta</taxon>
        <taxon>Magnoliopsida</taxon>
        <taxon>eudicotyledons</taxon>
        <taxon>Gunneridae</taxon>
        <taxon>Pentapetalae</taxon>
        <taxon>asterids</taxon>
        <taxon>lamiids</taxon>
        <taxon>Lamiales</taxon>
        <taxon>Phrymaceae</taxon>
        <taxon>Erythranthe</taxon>
    </lineage>
</organism>
<evidence type="ECO:0000256" key="1">
    <source>
        <dbReference type="SAM" id="MobiDB-lite"/>
    </source>
</evidence>